<dbReference type="Pfam" id="PF00512">
    <property type="entry name" value="HisKA"/>
    <property type="match status" value="1"/>
</dbReference>
<dbReference type="Pfam" id="PF05231">
    <property type="entry name" value="MASE1"/>
    <property type="match status" value="1"/>
</dbReference>
<keyword evidence="6" id="KW-0808">Transferase</keyword>
<dbReference type="Pfam" id="PF02518">
    <property type="entry name" value="HATPase_c"/>
    <property type="match status" value="1"/>
</dbReference>
<dbReference type="FunFam" id="3.30.565.10:FF:000010">
    <property type="entry name" value="Sensor histidine kinase RcsC"/>
    <property type="match status" value="1"/>
</dbReference>
<dbReference type="PROSITE" id="PS50112">
    <property type="entry name" value="PAS"/>
    <property type="match status" value="1"/>
</dbReference>
<dbReference type="InterPro" id="IPR029016">
    <property type="entry name" value="GAF-like_dom_sf"/>
</dbReference>
<feature type="transmembrane region" description="Helical" evidence="11">
    <location>
        <begin position="273"/>
        <end position="294"/>
    </location>
</feature>
<dbReference type="SMART" id="SM00387">
    <property type="entry name" value="HATPase_c"/>
    <property type="match status" value="1"/>
</dbReference>
<keyword evidence="16" id="KW-1185">Reference proteome</keyword>
<dbReference type="GO" id="GO:0000155">
    <property type="term" value="F:phosphorelay sensor kinase activity"/>
    <property type="evidence" value="ECO:0007669"/>
    <property type="project" value="InterPro"/>
</dbReference>
<dbReference type="InterPro" id="IPR036890">
    <property type="entry name" value="HATPase_C_sf"/>
</dbReference>
<dbReference type="InterPro" id="IPR003661">
    <property type="entry name" value="HisK_dim/P_dom"/>
</dbReference>
<dbReference type="GO" id="GO:0005886">
    <property type="term" value="C:plasma membrane"/>
    <property type="evidence" value="ECO:0007669"/>
    <property type="project" value="UniProtKB-SubCell"/>
</dbReference>
<dbReference type="PANTHER" id="PTHR43047">
    <property type="entry name" value="TWO-COMPONENT HISTIDINE PROTEIN KINASE"/>
    <property type="match status" value="1"/>
</dbReference>
<feature type="transmembrane region" description="Helical" evidence="11">
    <location>
        <begin position="238"/>
        <end position="261"/>
    </location>
</feature>
<dbReference type="InterPro" id="IPR000700">
    <property type="entry name" value="PAS-assoc_C"/>
</dbReference>
<dbReference type="SMART" id="SM00065">
    <property type="entry name" value="GAF"/>
    <property type="match status" value="1"/>
</dbReference>
<dbReference type="InterPro" id="IPR005467">
    <property type="entry name" value="His_kinase_dom"/>
</dbReference>
<keyword evidence="8" id="KW-0418">Kinase</keyword>
<dbReference type="EC" id="2.7.13.3" evidence="3"/>
<dbReference type="PROSITE" id="PS50109">
    <property type="entry name" value="HIS_KIN"/>
    <property type="match status" value="1"/>
</dbReference>
<dbReference type="NCBIfam" id="TIGR00229">
    <property type="entry name" value="sensory_box"/>
    <property type="match status" value="1"/>
</dbReference>
<dbReference type="SMART" id="SM00086">
    <property type="entry name" value="PAC"/>
    <property type="match status" value="1"/>
</dbReference>
<keyword evidence="9 11" id="KW-1133">Transmembrane helix</keyword>
<dbReference type="InterPro" id="IPR036097">
    <property type="entry name" value="HisK_dim/P_sf"/>
</dbReference>
<dbReference type="SUPFAM" id="SSF55874">
    <property type="entry name" value="ATPase domain of HSP90 chaperone/DNA topoisomerase II/histidine kinase"/>
    <property type="match status" value="1"/>
</dbReference>
<gene>
    <name evidence="15" type="ORF">METEAL_27840</name>
</gene>
<dbReference type="SUPFAM" id="SSF47384">
    <property type="entry name" value="Homodimeric domain of signal transducing histidine kinase"/>
    <property type="match status" value="1"/>
</dbReference>
<evidence type="ECO:0000313" key="16">
    <source>
        <dbReference type="Proteomes" id="UP001238179"/>
    </source>
</evidence>
<dbReference type="CDD" id="cd00082">
    <property type="entry name" value="HisKA"/>
    <property type="match status" value="1"/>
</dbReference>
<feature type="transmembrane region" description="Helical" evidence="11">
    <location>
        <begin position="130"/>
        <end position="152"/>
    </location>
</feature>
<keyword evidence="4" id="KW-1003">Cell membrane</keyword>
<dbReference type="Pfam" id="PF08448">
    <property type="entry name" value="PAS_4"/>
    <property type="match status" value="1"/>
</dbReference>
<proteinExistence type="predicted"/>
<dbReference type="SUPFAM" id="SSF55781">
    <property type="entry name" value="GAF domain-like"/>
    <property type="match status" value="2"/>
</dbReference>
<dbReference type="InterPro" id="IPR007895">
    <property type="entry name" value="MASE1"/>
</dbReference>
<dbReference type="RefSeq" id="WP_316412281.1">
    <property type="nucleotide sequence ID" value="NZ_AP027080.1"/>
</dbReference>
<dbReference type="Gene3D" id="3.30.450.40">
    <property type="match status" value="2"/>
</dbReference>
<dbReference type="Gene3D" id="3.30.450.20">
    <property type="entry name" value="PAS domain"/>
    <property type="match status" value="1"/>
</dbReference>
<dbReference type="InterPro" id="IPR003018">
    <property type="entry name" value="GAF"/>
</dbReference>
<dbReference type="Gene3D" id="1.10.287.130">
    <property type="match status" value="1"/>
</dbReference>
<dbReference type="Proteomes" id="UP001238179">
    <property type="component" value="Chromosome"/>
</dbReference>
<dbReference type="InterPro" id="IPR003594">
    <property type="entry name" value="HATPase_dom"/>
</dbReference>
<dbReference type="CDD" id="cd16922">
    <property type="entry name" value="HATPase_EvgS-ArcB-TorS-like"/>
    <property type="match status" value="1"/>
</dbReference>
<feature type="transmembrane region" description="Helical" evidence="11">
    <location>
        <begin position="164"/>
        <end position="182"/>
    </location>
</feature>
<reference evidence="16" key="1">
    <citation type="journal article" date="2023" name="Int. J. Syst. Evol. Microbiol.">
        <title>Mesoterricola silvestris gen. nov., sp. nov., Mesoterricola sediminis sp. nov., Geothrix oryzae sp. nov., Geothrix edaphica sp. nov., Geothrix rubra sp. nov., and Geothrix limicola sp. nov., six novel members of Acidobacteriota isolated from soils.</title>
        <authorList>
            <person name="Itoh H."/>
            <person name="Sugisawa Y."/>
            <person name="Mise K."/>
            <person name="Xu Z."/>
            <person name="Kuniyasu M."/>
            <person name="Ushijima N."/>
            <person name="Kawano K."/>
            <person name="Kobayashi E."/>
            <person name="Shiratori Y."/>
            <person name="Masuda Y."/>
            <person name="Senoo K."/>
        </authorList>
    </citation>
    <scope>NUCLEOTIDE SEQUENCE [LARGE SCALE GENOMIC DNA]</scope>
    <source>
        <strain evidence="16">W79</strain>
    </source>
</reference>
<dbReference type="KEGG" id="msil:METEAL_27840"/>
<accession>A0AA48KA03</accession>
<evidence type="ECO:0000259" key="13">
    <source>
        <dbReference type="PROSITE" id="PS50112"/>
    </source>
</evidence>
<evidence type="ECO:0000256" key="2">
    <source>
        <dbReference type="ARBA" id="ARBA00004651"/>
    </source>
</evidence>
<dbReference type="InterPro" id="IPR004358">
    <property type="entry name" value="Sig_transdc_His_kin-like_C"/>
</dbReference>
<evidence type="ECO:0000259" key="14">
    <source>
        <dbReference type="PROSITE" id="PS50113"/>
    </source>
</evidence>
<feature type="transmembrane region" description="Helical" evidence="11">
    <location>
        <begin position="61"/>
        <end position="81"/>
    </location>
</feature>
<evidence type="ECO:0000256" key="3">
    <source>
        <dbReference type="ARBA" id="ARBA00012438"/>
    </source>
</evidence>
<keyword evidence="10 11" id="KW-0472">Membrane</keyword>
<comment type="catalytic activity">
    <reaction evidence="1">
        <text>ATP + protein L-histidine = ADP + protein N-phospho-L-histidine.</text>
        <dbReference type="EC" id="2.7.13.3"/>
    </reaction>
</comment>
<evidence type="ECO:0000313" key="15">
    <source>
        <dbReference type="EMBL" id="BDU73610.1"/>
    </source>
</evidence>
<dbReference type="Pfam" id="PF13185">
    <property type="entry name" value="GAF_2"/>
    <property type="match status" value="2"/>
</dbReference>
<dbReference type="PROSITE" id="PS50113">
    <property type="entry name" value="PAC"/>
    <property type="match status" value="1"/>
</dbReference>
<organism evidence="15 16">
    <name type="scientific">Mesoterricola silvestris</name>
    <dbReference type="NCBI Taxonomy" id="2927979"/>
    <lineage>
        <taxon>Bacteria</taxon>
        <taxon>Pseudomonadati</taxon>
        <taxon>Acidobacteriota</taxon>
        <taxon>Holophagae</taxon>
        <taxon>Holophagales</taxon>
        <taxon>Holophagaceae</taxon>
        <taxon>Mesoterricola</taxon>
    </lineage>
</organism>
<dbReference type="AlphaFoldDB" id="A0AA48KA03"/>
<evidence type="ECO:0000256" key="1">
    <source>
        <dbReference type="ARBA" id="ARBA00000085"/>
    </source>
</evidence>
<evidence type="ECO:0000256" key="8">
    <source>
        <dbReference type="ARBA" id="ARBA00022777"/>
    </source>
</evidence>
<comment type="subcellular location">
    <subcellularLocation>
        <location evidence="2">Cell membrane</location>
        <topology evidence="2">Multi-pass membrane protein</topology>
    </subcellularLocation>
</comment>
<keyword evidence="7 11" id="KW-0812">Transmembrane</keyword>
<dbReference type="InterPro" id="IPR001610">
    <property type="entry name" value="PAC"/>
</dbReference>
<keyword evidence="5" id="KW-0597">Phosphoprotein</keyword>
<dbReference type="InterPro" id="IPR000014">
    <property type="entry name" value="PAS"/>
</dbReference>
<evidence type="ECO:0000256" key="6">
    <source>
        <dbReference type="ARBA" id="ARBA00022679"/>
    </source>
</evidence>
<evidence type="ECO:0000259" key="12">
    <source>
        <dbReference type="PROSITE" id="PS50109"/>
    </source>
</evidence>
<dbReference type="Gene3D" id="3.30.565.10">
    <property type="entry name" value="Histidine kinase-like ATPase, C-terminal domain"/>
    <property type="match status" value="1"/>
</dbReference>
<evidence type="ECO:0000256" key="11">
    <source>
        <dbReference type="SAM" id="Phobius"/>
    </source>
</evidence>
<evidence type="ECO:0000256" key="5">
    <source>
        <dbReference type="ARBA" id="ARBA00022553"/>
    </source>
</evidence>
<dbReference type="SUPFAM" id="SSF55785">
    <property type="entry name" value="PYP-like sensor domain (PAS domain)"/>
    <property type="match status" value="1"/>
</dbReference>
<dbReference type="PRINTS" id="PR00344">
    <property type="entry name" value="BCTRLSENSOR"/>
</dbReference>
<evidence type="ECO:0000256" key="9">
    <source>
        <dbReference type="ARBA" id="ARBA00022989"/>
    </source>
</evidence>
<dbReference type="SMART" id="SM00091">
    <property type="entry name" value="PAS"/>
    <property type="match status" value="1"/>
</dbReference>
<feature type="transmembrane region" description="Helical" evidence="11">
    <location>
        <begin position="88"/>
        <end position="110"/>
    </location>
</feature>
<feature type="transmembrane region" description="Helical" evidence="11">
    <location>
        <begin position="202"/>
        <end position="226"/>
    </location>
</feature>
<sequence>MKPHWHLPWKRPPLTHLAALAAAYFVLALLSLHLAFPGSNASSIWIPTGLVIAACLRFGPGIWPAVLVGAFLANGVILGRLGLAPGPLLAASLVTSLGNASEAILAGFLIERFTGTRHPFNRVAHVLQFILGGAVVATFASALAGTLAFCAATGRWEIFRDVGAAWWLGDAAGALVLVPVAMTFRRRHLAALPAKVHRNAVLAAGLILAFWYGVCPFLPPLAFFFFPLLVLSTARLGPFYASSLVALLATLATTSTLLGAGPFMLTGPLSGSLLLQQGFICTLAITTLVLAAALQERQGLEDRLRVQNRLYRTLSEVNQTIVHCEDRIGLLRETCRLLVELGGFQMAWLGFQEEATGCVVPGATFGHLGGLALPEGAAPAGASLAYPACLNDPAYAPWRATALAKGYEAQCAFPILKAGKVAGALMACYGDPDDLGTEEIRLLGELAGDLGYALGAMETRVDLVESERRFRATLENVKLVAVSLDAGAAITFCNDHLLQVTGWSREEVLGRRWFDLFIPEEDRPRVSAALDASVNRGEIQIHNENAILTRGGERRLIRWNNTVLRDRAGAITGTIGLGEDITDQKHAEEALLQRAVQLSAMNELGNRLSTTLDVATCARAAIQGLLAATDSDLAMLFLREGTALRLKDSVQRGGGAGPTGEEGLELSALEDADGPAVYVDDVASDPRRGAPGVASFAILPLRKAGQNLGRLVLGSGRPRSYGDEATFLETLAAQASTGIQNALLHERLKAHAADLECRVEERTALLRETNEDLALAVERAQAADRAKSAFLSAMSHELRTPLNSVIGFTGVLLGGMAGPLQPQQEEPLRIVQRNGRHLLDLINDVLDLSKIEASEMRLASAPYDLVQTLRESMETLVPAAEAKGLALVRQDFPEALPMAGDRRRVSQIFLNLLSNAVKFTEAGGVTVQVLPGQGRVRVAVRDTGPGIAARDLHRLFREFEQLDEGLARRNEGTGLGLALSRRLARLMDGDIEAASDLGRGSTFTLTLPLASA</sequence>
<name>A0AA48KA03_9BACT</name>
<evidence type="ECO:0000256" key="10">
    <source>
        <dbReference type="ARBA" id="ARBA00023136"/>
    </source>
</evidence>
<protein>
    <recommendedName>
        <fullName evidence="3">histidine kinase</fullName>
        <ecNumber evidence="3">2.7.13.3</ecNumber>
    </recommendedName>
</protein>
<feature type="domain" description="PAS" evidence="13">
    <location>
        <begin position="466"/>
        <end position="537"/>
    </location>
</feature>
<feature type="domain" description="Histidine kinase" evidence="12">
    <location>
        <begin position="793"/>
        <end position="1011"/>
    </location>
</feature>
<evidence type="ECO:0000256" key="7">
    <source>
        <dbReference type="ARBA" id="ARBA00022692"/>
    </source>
</evidence>
<dbReference type="InterPro" id="IPR013656">
    <property type="entry name" value="PAS_4"/>
</dbReference>
<feature type="domain" description="PAC" evidence="14">
    <location>
        <begin position="541"/>
        <end position="593"/>
    </location>
</feature>
<evidence type="ECO:0000256" key="4">
    <source>
        <dbReference type="ARBA" id="ARBA00022475"/>
    </source>
</evidence>
<dbReference type="CDD" id="cd00130">
    <property type="entry name" value="PAS"/>
    <property type="match status" value="1"/>
</dbReference>
<dbReference type="SMART" id="SM00388">
    <property type="entry name" value="HisKA"/>
    <property type="match status" value="1"/>
</dbReference>
<dbReference type="EMBL" id="AP027080">
    <property type="protein sequence ID" value="BDU73610.1"/>
    <property type="molecule type" value="Genomic_DNA"/>
</dbReference>
<dbReference type="InterPro" id="IPR035965">
    <property type="entry name" value="PAS-like_dom_sf"/>
</dbReference>